<sequence length="213" mass="22638">MSRMGPTAWTAVVVSAVAASVALGTAVAVAAQRETFAGAAFPAVARKQVAYAPPVPSPTVTAPQPGRTVQGSDGMVGESGDSHPCVWVDREPKKQALPYRCPLVWSSPRTSAAMTRVPVFRSPWPQAEGAVNQLYREAGEQYFRCHTRGATFEFPPQYGLGAARHSWWALTQGDQHSGAWGFVPEVYFLGGADDQPDPGLPVCTDADVALAAR</sequence>
<evidence type="ECO:0000313" key="3">
    <source>
        <dbReference type="Proteomes" id="UP001589608"/>
    </source>
</evidence>
<keyword evidence="3" id="KW-1185">Reference proteome</keyword>
<accession>A0ABV5M8E5</accession>
<evidence type="ECO:0000313" key="2">
    <source>
        <dbReference type="EMBL" id="MFB9445107.1"/>
    </source>
</evidence>
<protein>
    <recommendedName>
        <fullName evidence="4">Septum formation-related domain-containing protein</fullName>
    </recommendedName>
</protein>
<comment type="caution">
    <text evidence="2">The sequence shown here is derived from an EMBL/GenBank/DDBJ whole genome shotgun (WGS) entry which is preliminary data.</text>
</comment>
<organism evidence="2 3">
    <name type="scientific">Dactylosporangium vinaceum</name>
    <dbReference type="NCBI Taxonomy" id="53362"/>
    <lineage>
        <taxon>Bacteria</taxon>
        <taxon>Bacillati</taxon>
        <taxon>Actinomycetota</taxon>
        <taxon>Actinomycetes</taxon>
        <taxon>Micromonosporales</taxon>
        <taxon>Micromonosporaceae</taxon>
        <taxon>Dactylosporangium</taxon>
    </lineage>
</organism>
<keyword evidence="1" id="KW-0732">Signal</keyword>
<feature type="signal peptide" evidence="1">
    <location>
        <begin position="1"/>
        <end position="30"/>
    </location>
</feature>
<reference evidence="2 3" key="1">
    <citation type="submission" date="2024-09" db="EMBL/GenBank/DDBJ databases">
        <authorList>
            <person name="Sun Q."/>
            <person name="Mori K."/>
        </authorList>
    </citation>
    <scope>NUCLEOTIDE SEQUENCE [LARGE SCALE GENOMIC DNA]</scope>
    <source>
        <strain evidence="2 3">JCM 3307</strain>
    </source>
</reference>
<evidence type="ECO:0000256" key="1">
    <source>
        <dbReference type="SAM" id="SignalP"/>
    </source>
</evidence>
<dbReference type="Proteomes" id="UP001589608">
    <property type="component" value="Unassembled WGS sequence"/>
</dbReference>
<dbReference type="RefSeq" id="WP_223095076.1">
    <property type="nucleotide sequence ID" value="NZ_CP061913.1"/>
</dbReference>
<name>A0ABV5M8E5_9ACTN</name>
<evidence type="ECO:0008006" key="4">
    <source>
        <dbReference type="Google" id="ProtNLM"/>
    </source>
</evidence>
<feature type="chain" id="PRO_5045218569" description="Septum formation-related domain-containing protein" evidence="1">
    <location>
        <begin position="31"/>
        <end position="213"/>
    </location>
</feature>
<dbReference type="EMBL" id="JBHMCA010000035">
    <property type="protein sequence ID" value="MFB9445107.1"/>
    <property type="molecule type" value="Genomic_DNA"/>
</dbReference>
<proteinExistence type="predicted"/>
<gene>
    <name evidence="2" type="ORF">ACFFTR_18685</name>
</gene>